<evidence type="ECO:0000313" key="3">
    <source>
        <dbReference type="Proteomes" id="UP000324222"/>
    </source>
</evidence>
<feature type="region of interest" description="Disordered" evidence="1">
    <location>
        <begin position="1"/>
        <end position="57"/>
    </location>
</feature>
<gene>
    <name evidence="2" type="ORF">E2C01_017751</name>
</gene>
<feature type="compositionally biased region" description="Basic and acidic residues" evidence="1">
    <location>
        <begin position="36"/>
        <end position="47"/>
    </location>
</feature>
<sequence length="71" mass="7568">MARATEGRDSDEGQEGSEGGRSDLVERGPSASMSIRDNRRPSRDASHTGRSSLPADAYLLKATPKVLPLSI</sequence>
<feature type="compositionally biased region" description="Basic and acidic residues" evidence="1">
    <location>
        <begin position="1"/>
        <end position="11"/>
    </location>
</feature>
<evidence type="ECO:0000313" key="2">
    <source>
        <dbReference type="EMBL" id="MPC24664.1"/>
    </source>
</evidence>
<dbReference type="AlphaFoldDB" id="A0A5B7DUN5"/>
<organism evidence="2 3">
    <name type="scientific">Portunus trituberculatus</name>
    <name type="common">Swimming crab</name>
    <name type="synonym">Neptunus trituberculatus</name>
    <dbReference type="NCBI Taxonomy" id="210409"/>
    <lineage>
        <taxon>Eukaryota</taxon>
        <taxon>Metazoa</taxon>
        <taxon>Ecdysozoa</taxon>
        <taxon>Arthropoda</taxon>
        <taxon>Crustacea</taxon>
        <taxon>Multicrustacea</taxon>
        <taxon>Malacostraca</taxon>
        <taxon>Eumalacostraca</taxon>
        <taxon>Eucarida</taxon>
        <taxon>Decapoda</taxon>
        <taxon>Pleocyemata</taxon>
        <taxon>Brachyura</taxon>
        <taxon>Eubrachyura</taxon>
        <taxon>Portunoidea</taxon>
        <taxon>Portunidae</taxon>
        <taxon>Portuninae</taxon>
        <taxon>Portunus</taxon>
    </lineage>
</organism>
<proteinExistence type="predicted"/>
<dbReference type="Proteomes" id="UP000324222">
    <property type="component" value="Unassembled WGS sequence"/>
</dbReference>
<accession>A0A5B7DUN5</accession>
<protein>
    <submittedName>
        <fullName evidence="2">Uncharacterized protein</fullName>
    </submittedName>
</protein>
<dbReference type="EMBL" id="VSRR010001358">
    <property type="protein sequence ID" value="MPC24664.1"/>
    <property type="molecule type" value="Genomic_DNA"/>
</dbReference>
<comment type="caution">
    <text evidence="2">The sequence shown here is derived from an EMBL/GenBank/DDBJ whole genome shotgun (WGS) entry which is preliminary data.</text>
</comment>
<keyword evidence="3" id="KW-1185">Reference proteome</keyword>
<name>A0A5B7DUN5_PORTR</name>
<reference evidence="2 3" key="1">
    <citation type="submission" date="2019-05" db="EMBL/GenBank/DDBJ databases">
        <title>Another draft genome of Portunus trituberculatus and its Hox gene families provides insights of decapod evolution.</title>
        <authorList>
            <person name="Jeong J.-H."/>
            <person name="Song I."/>
            <person name="Kim S."/>
            <person name="Choi T."/>
            <person name="Kim D."/>
            <person name="Ryu S."/>
            <person name="Kim W."/>
        </authorList>
    </citation>
    <scope>NUCLEOTIDE SEQUENCE [LARGE SCALE GENOMIC DNA]</scope>
    <source>
        <tissue evidence="2">Muscle</tissue>
    </source>
</reference>
<evidence type="ECO:0000256" key="1">
    <source>
        <dbReference type="SAM" id="MobiDB-lite"/>
    </source>
</evidence>